<sequence>MHHSSQNNSLVKKLIPSLGIVILCVVLAAAHASVVGPLGWGWGAPAAVAAPWGLAGKGWAGPVAGAPVALGYNAIAGNGILANGWGVGYAKAPLGLAAPLGLGVAKVW</sequence>
<dbReference type="EMBL" id="BGPR01078774">
    <property type="protein sequence ID" value="GBL71826.1"/>
    <property type="molecule type" value="Genomic_DNA"/>
</dbReference>
<reference evidence="1 2" key="1">
    <citation type="journal article" date="2019" name="Sci. Rep.">
        <title>Orb-weaving spider Araneus ventricosus genome elucidates the spidroin gene catalogue.</title>
        <authorList>
            <person name="Kono N."/>
            <person name="Nakamura H."/>
            <person name="Ohtoshi R."/>
            <person name="Moran D.A.P."/>
            <person name="Shinohara A."/>
            <person name="Yoshida Y."/>
            <person name="Fujiwara M."/>
            <person name="Mori M."/>
            <person name="Tomita M."/>
            <person name="Arakawa K."/>
        </authorList>
    </citation>
    <scope>NUCLEOTIDE SEQUENCE [LARGE SCALE GENOMIC DNA]</scope>
</reference>
<gene>
    <name evidence="1" type="ORF">AVEN_2716_1</name>
</gene>
<comment type="caution">
    <text evidence="1">The sequence shown here is derived from an EMBL/GenBank/DDBJ whole genome shotgun (WGS) entry which is preliminary data.</text>
</comment>
<evidence type="ECO:0000313" key="1">
    <source>
        <dbReference type="EMBL" id="GBL71826.1"/>
    </source>
</evidence>
<dbReference type="Proteomes" id="UP000499080">
    <property type="component" value="Unassembled WGS sequence"/>
</dbReference>
<dbReference type="AlphaFoldDB" id="A0A4Y1ZWM5"/>
<organism evidence="1 2">
    <name type="scientific">Araneus ventricosus</name>
    <name type="common">Orbweaver spider</name>
    <name type="synonym">Epeira ventricosa</name>
    <dbReference type="NCBI Taxonomy" id="182803"/>
    <lineage>
        <taxon>Eukaryota</taxon>
        <taxon>Metazoa</taxon>
        <taxon>Ecdysozoa</taxon>
        <taxon>Arthropoda</taxon>
        <taxon>Chelicerata</taxon>
        <taxon>Arachnida</taxon>
        <taxon>Araneae</taxon>
        <taxon>Araneomorphae</taxon>
        <taxon>Entelegynae</taxon>
        <taxon>Araneoidea</taxon>
        <taxon>Araneidae</taxon>
        <taxon>Araneus</taxon>
    </lineage>
</organism>
<evidence type="ECO:0000313" key="2">
    <source>
        <dbReference type="Proteomes" id="UP000499080"/>
    </source>
</evidence>
<proteinExistence type="predicted"/>
<protein>
    <submittedName>
        <fullName evidence="1">Uncharacterized protein</fullName>
    </submittedName>
</protein>
<accession>A0A4Y1ZWM5</accession>
<name>A0A4Y1ZWM5_ARAVE</name>
<keyword evidence="2" id="KW-1185">Reference proteome</keyword>